<keyword evidence="6" id="KW-0680">Restriction system</keyword>
<dbReference type="EMBL" id="AZCK01000001">
    <property type="protein sequence ID" value="KRK25173.1"/>
    <property type="molecule type" value="Genomic_DNA"/>
</dbReference>
<dbReference type="PATRIC" id="fig|1423768.4.peg.122"/>
<evidence type="ECO:0000313" key="10">
    <source>
        <dbReference type="Proteomes" id="UP000051794"/>
    </source>
</evidence>
<dbReference type="GO" id="GO:0009307">
    <property type="term" value="P:DNA restriction-modification system"/>
    <property type="evidence" value="ECO:0007669"/>
    <property type="project" value="UniProtKB-KW"/>
</dbReference>
<evidence type="ECO:0000256" key="2">
    <source>
        <dbReference type="ARBA" id="ARBA00011900"/>
    </source>
</evidence>
<name>A0A0R1FTN1_9LACO</name>
<keyword evidence="5" id="KW-0949">S-adenosyl-L-methionine</keyword>
<comment type="similarity">
    <text evidence="1">Belongs to the N(4)/N(6)-methyltransferase family.</text>
</comment>
<dbReference type="PANTHER" id="PTHR42933">
    <property type="entry name" value="SLR6095 PROTEIN"/>
    <property type="match status" value="1"/>
</dbReference>
<keyword evidence="3" id="KW-0489">Methyltransferase</keyword>
<dbReference type="InterPro" id="IPR051537">
    <property type="entry name" value="DNA_Adenine_Mtase"/>
</dbReference>
<dbReference type="InterPro" id="IPR029063">
    <property type="entry name" value="SAM-dependent_MTases_sf"/>
</dbReference>
<dbReference type="Pfam" id="PF12161">
    <property type="entry name" value="HsdM_N"/>
    <property type="match status" value="1"/>
</dbReference>
<dbReference type="GO" id="GO:0009007">
    <property type="term" value="F:site-specific DNA-methyltransferase (adenine-specific) activity"/>
    <property type="evidence" value="ECO:0007669"/>
    <property type="project" value="UniProtKB-EC"/>
</dbReference>
<dbReference type="PANTHER" id="PTHR42933:SF1">
    <property type="entry name" value="SITE-SPECIFIC DNA-METHYLTRANSFERASE (ADENINE-SPECIFIC)"/>
    <property type="match status" value="1"/>
</dbReference>
<evidence type="ECO:0000259" key="8">
    <source>
        <dbReference type="Pfam" id="PF12161"/>
    </source>
</evidence>
<keyword evidence="4" id="KW-0808">Transferase</keyword>
<dbReference type="Proteomes" id="UP000051794">
    <property type="component" value="Unassembled WGS sequence"/>
</dbReference>
<dbReference type="Gene3D" id="1.20.1260.30">
    <property type="match status" value="1"/>
</dbReference>
<dbReference type="GO" id="GO:0032259">
    <property type="term" value="P:methylation"/>
    <property type="evidence" value="ECO:0007669"/>
    <property type="project" value="UniProtKB-KW"/>
</dbReference>
<protein>
    <recommendedName>
        <fullName evidence="2">site-specific DNA-methyltransferase (adenine-specific)</fullName>
        <ecNumber evidence="2">2.1.1.72</ecNumber>
    </recommendedName>
</protein>
<feature type="domain" description="N6 adenine-specific DNA methyltransferase N-terminal" evidence="8">
    <location>
        <begin position="9"/>
        <end position="72"/>
    </location>
</feature>
<proteinExistence type="inferred from homology"/>
<comment type="caution">
    <text evidence="9">The sequence shown here is derived from an EMBL/GenBank/DDBJ whole genome shotgun (WGS) entry which is preliminary data.</text>
</comment>
<reference evidence="9 10" key="1">
    <citation type="journal article" date="2015" name="Genome Announc.">
        <title>Expanding the biotechnology potential of lactobacilli through comparative genomics of 213 strains and associated genera.</title>
        <authorList>
            <person name="Sun Z."/>
            <person name="Harris H.M."/>
            <person name="McCann A."/>
            <person name="Guo C."/>
            <person name="Argimon S."/>
            <person name="Zhang W."/>
            <person name="Yang X."/>
            <person name="Jeffery I.B."/>
            <person name="Cooney J.C."/>
            <person name="Kagawa T.F."/>
            <person name="Liu W."/>
            <person name="Song Y."/>
            <person name="Salvetti E."/>
            <person name="Wrobel A."/>
            <person name="Rasinkangas P."/>
            <person name="Parkhill J."/>
            <person name="Rea M.C."/>
            <person name="O'Sullivan O."/>
            <person name="Ritari J."/>
            <person name="Douillard F.P."/>
            <person name="Paul Ross R."/>
            <person name="Yang R."/>
            <person name="Briner A.E."/>
            <person name="Felis G.E."/>
            <person name="de Vos W.M."/>
            <person name="Barrangou R."/>
            <person name="Klaenhammer T.R."/>
            <person name="Caufield P.W."/>
            <person name="Cui Y."/>
            <person name="Zhang H."/>
            <person name="O'Toole P.W."/>
        </authorList>
    </citation>
    <scope>NUCLEOTIDE SEQUENCE [LARGE SCALE GENOMIC DNA]</scope>
    <source>
        <strain evidence="9 10">DSM 12361</strain>
    </source>
</reference>
<evidence type="ECO:0000256" key="3">
    <source>
        <dbReference type="ARBA" id="ARBA00022603"/>
    </source>
</evidence>
<dbReference type="InterPro" id="IPR038333">
    <property type="entry name" value="T1MK-like_N_sf"/>
</dbReference>
<evidence type="ECO:0000256" key="7">
    <source>
        <dbReference type="ARBA" id="ARBA00047942"/>
    </source>
</evidence>
<evidence type="ECO:0000256" key="4">
    <source>
        <dbReference type="ARBA" id="ARBA00022679"/>
    </source>
</evidence>
<gene>
    <name evidence="9" type="ORF">FD43_GL000120</name>
</gene>
<evidence type="ECO:0000256" key="1">
    <source>
        <dbReference type="ARBA" id="ARBA00006594"/>
    </source>
</evidence>
<evidence type="ECO:0000256" key="5">
    <source>
        <dbReference type="ARBA" id="ARBA00022691"/>
    </source>
</evidence>
<evidence type="ECO:0000313" key="9">
    <source>
        <dbReference type="EMBL" id="KRK25173.1"/>
    </source>
</evidence>
<dbReference type="InterPro" id="IPR022749">
    <property type="entry name" value="D12N6_MeTrfase_N"/>
</dbReference>
<dbReference type="EC" id="2.1.1.72" evidence="2"/>
<dbReference type="SUPFAM" id="SSF53335">
    <property type="entry name" value="S-adenosyl-L-methionine-dependent methyltransferases"/>
    <property type="match status" value="1"/>
</dbReference>
<evidence type="ECO:0000256" key="6">
    <source>
        <dbReference type="ARBA" id="ARBA00022747"/>
    </source>
</evidence>
<sequence>MVEEKTQSLESALWSAADALRGNMDASDYKNYLLGLIFYRFLSVKALKAFAESNRMDENNHAELKKQYTQFLDPNNMIGDIKTREATI</sequence>
<dbReference type="AlphaFoldDB" id="A0A0R1FTN1"/>
<accession>A0A0R1FTN1</accession>
<comment type="catalytic activity">
    <reaction evidence="7">
        <text>a 2'-deoxyadenosine in DNA + S-adenosyl-L-methionine = an N(6)-methyl-2'-deoxyadenosine in DNA + S-adenosyl-L-homocysteine + H(+)</text>
        <dbReference type="Rhea" id="RHEA:15197"/>
        <dbReference type="Rhea" id="RHEA-COMP:12418"/>
        <dbReference type="Rhea" id="RHEA-COMP:12419"/>
        <dbReference type="ChEBI" id="CHEBI:15378"/>
        <dbReference type="ChEBI" id="CHEBI:57856"/>
        <dbReference type="ChEBI" id="CHEBI:59789"/>
        <dbReference type="ChEBI" id="CHEBI:90615"/>
        <dbReference type="ChEBI" id="CHEBI:90616"/>
        <dbReference type="EC" id="2.1.1.72"/>
    </reaction>
</comment>
<organism evidence="9 10">
    <name type="scientific">Apilactobacillus kunkeei DSM 12361 = ATCC 700308</name>
    <dbReference type="NCBI Taxonomy" id="1423768"/>
    <lineage>
        <taxon>Bacteria</taxon>
        <taxon>Bacillati</taxon>
        <taxon>Bacillota</taxon>
        <taxon>Bacilli</taxon>
        <taxon>Lactobacillales</taxon>
        <taxon>Lactobacillaceae</taxon>
        <taxon>Apilactobacillus</taxon>
    </lineage>
</organism>